<reference evidence="2" key="2">
    <citation type="journal article" date="2021" name="PeerJ">
        <title>Extensive microbial diversity within the chicken gut microbiome revealed by metagenomics and culture.</title>
        <authorList>
            <person name="Gilroy R."/>
            <person name="Ravi A."/>
            <person name="Getino M."/>
            <person name="Pursley I."/>
            <person name="Horton D.L."/>
            <person name="Alikhan N.F."/>
            <person name="Baker D."/>
            <person name="Gharbi K."/>
            <person name="Hall N."/>
            <person name="Watson M."/>
            <person name="Adriaenssens E.M."/>
            <person name="Foster-Nyarko E."/>
            <person name="Jarju S."/>
            <person name="Secka A."/>
            <person name="Antonio M."/>
            <person name="Oren A."/>
            <person name="Chaudhuri R.R."/>
            <person name="La Ragione R."/>
            <person name="Hildebrand F."/>
            <person name="Pallen M.J."/>
        </authorList>
    </citation>
    <scope>NUCLEOTIDE SEQUENCE</scope>
    <source>
        <strain evidence="2">ChiSjej5B23-6657</strain>
    </source>
</reference>
<dbReference type="EMBL" id="DVHM01000001">
    <property type="protein sequence ID" value="HIR69652.1"/>
    <property type="molecule type" value="Genomic_DNA"/>
</dbReference>
<reference evidence="2" key="1">
    <citation type="submission" date="2020-10" db="EMBL/GenBank/DDBJ databases">
        <authorList>
            <person name="Gilroy R."/>
        </authorList>
    </citation>
    <scope>NUCLEOTIDE SEQUENCE</scope>
    <source>
        <strain evidence="2">ChiSjej5B23-6657</strain>
    </source>
</reference>
<evidence type="ECO:0000313" key="2">
    <source>
        <dbReference type="EMBL" id="HIR69652.1"/>
    </source>
</evidence>
<protein>
    <submittedName>
        <fullName evidence="2">Hpt domain-containing protein</fullName>
    </submittedName>
</protein>
<gene>
    <name evidence="2" type="ORF">IAA55_00030</name>
</gene>
<evidence type="ECO:0000259" key="1">
    <source>
        <dbReference type="Pfam" id="PF01627"/>
    </source>
</evidence>
<accession>A0A9D1E790</accession>
<feature type="domain" description="HPt" evidence="1">
    <location>
        <begin position="35"/>
        <end position="112"/>
    </location>
</feature>
<comment type="caution">
    <text evidence="2">The sequence shown here is derived from an EMBL/GenBank/DDBJ whole genome shotgun (WGS) entry which is preliminary data.</text>
</comment>
<name>A0A9D1E790_9FIRM</name>
<proteinExistence type="predicted"/>
<dbReference type="Proteomes" id="UP000823912">
    <property type="component" value="Unassembled WGS sequence"/>
</dbReference>
<dbReference type="GO" id="GO:0000160">
    <property type="term" value="P:phosphorelay signal transduction system"/>
    <property type="evidence" value="ECO:0007669"/>
    <property type="project" value="InterPro"/>
</dbReference>
<dbReference type="InterPro" id="IPR036641">
    <property type="entry name" value="HPT_dom_sf"/>
</dbReference>
<evidence type="ECO:0000313" key="3">
    <source>
        <dbReference type="Proteomes" id="UP000823912"/>
    </source>
</evidence>
<dbReference type="Gene3D" id="1.20.120.160">
    <property type="entry name" value="HPT domain"/>
    <property type="match status" value="1"/>
</dbReference>
<dbReference type="Pfam" id="PF01627">
    <property type="entry name" value="Hpt"/>
    <property type="match status" value="1"/>
</dbReference>
<dbReference type="SUPFAM" id="SSF47226">
    <property type="entry name" value="Histidine-containing phosphotransfer domain, HPT domain"/>
    <property type="match status" value="1"/>
</dbReference>
<dbReference type="AlphaFoldDB" id="A0A9D1E790"/>
<organism evidence="2 3">
    <name type="scientific">Candidatus Pullilachnospira gallistercoris</name>
    <dbReference type="NCBI Taxonomy" id="2840911"/>
    <lineage>
        <taxon>Bacteria</taxon>
        <taxon>Bacillati</taxon>
        <taxon>Bacillota</taxon>
        <taxon>Clostridia</taxon>
        <taxon>Lachnospirales</taxon>
        <taxon>Lachnospiraceae</taxon>
        <taxon>Lachnospiraceae incertae sedis</taxon>
        <taxon>Candidatus Pullilachnospira</taxon>
    </lineage>
</organism>
<dbReference type="InterPro" id="IPR008207">
    <property type="entry name" value="Sig_transdc_His_kin_Hpt_dom"/>
</dbReference>
<sequence length="121" mass="14145">MRCESVHKINLPEGLGADEEAVKRRFGSLERYRRFLRMLPEDDNADRLERAVRAEDYGEAFRCAHTIKGLAATLELGPLLETAAGLTEELRRPPYDERKIREECRRLRQEMDRCCGLIRRI</sequence>
<dbReference type="CDD" id="cd00088">
    <property type="entry name" value="HPT"/>
    <property type="match status" value="1"/>
</dbReference>